<keyword evidence="2" id="KW-1185">Reference proteome</keyword>
<dbReference type="EMBL" id="BAAAVV010000004">
    <property type="protein sequence ID" value="GAA3168134.1"/>
    <property type="molecule type" value="Genomic_DNA"/>
</dbReference>
<sequence length="381" mass="41449">MDAERMLVNFFYAQPVGHAIEALHYAHGHALAVPGREVSVALNAATATELAGFCPFVSATYPIDHPFLEPCADSAARVGGLPRDWDWVVDDTRRHQPLQYDLFPGMRDYYSASDGHLRAAVSRSVVGAHRAGYRPHQPLRLELPAAARSAAAARLATDRAPAARIAVMPAGSSDSSLYPSPSSWLLILDALTDAFPDVQIALVGRTARDERTSTAVSGGGLAQLRRHRSAPVDCFDVPLAEQLAVVEACDVLLSPHTGFGLAALAVATPWLTLSGGRWFEYYFNHVPFRSLLPDPDRYPSFTQFDPAAVVVDGEEGPRTPSMTRARIREDLDRLVTAAQELACGSLPYERALTEYFSGLKDVHRGDTSAIWSIDSVHLDHL</sequence>
<reference evidence="2" key="1">
    <citation type="journal article" date="2019" name="Int. J. Syst. Evol. Microbiol.">
        <title>The Global Catalogue of Microorganisms (GCM) 10K type strain sequencing project: providing services to taxonomists for standard genome sequencing and annotation.</title>
        <authorList>
            <consortium name="The Broad Institute Genomics Platform"/>
            <consortium name="The Broad Institute Genome Sequencing Center for Infectious Disease"/>
            <person name="Wu L."/>
            <person name="Ma J."/>
        </authorList>
    </citation>
    <scope>NUCLEOTIDE SEQUENCE [LARGE SCALE GENOMIC DNA]</scope>
    <source>
        <strain evidence="2">JCM 15614</strain>
    </source>
</reference>
<evidence type="ECO:0008006" key="3">
    <source>
        <dbReference type="Google" id="ProtNLM"/>
    </source>
</evidence>
<organism evidence="1 2">
    <name type="scientific">Blastococcus jejuensis</name>
    <dbReference type="NCBI Taxonomy" id="351224"/>
    <lineage>
        <taxon>Bacteria</taxon>
        <taxon>Bacillati</taxon>
        <taxon>Actinomycetota</taxon>
        <taxon>Actinomycetes</taxon>
        <taxon>Geodermatophilales</taxon>
        <taxon>Geodermatophilaceae</taxon>
        <taxon>Blastococcus</taxon>
    </lineage>
</organism>
<dbReference type="Proteomes" id="UP001499924">
    <property type="component" value="Unassembled WGS sequence"/>
</dbReference>
<protein>
    <recommendedName>
        <fullName evidence="3">ADP-heptose:LPS heptosyltransferase</fullName>
    </recommendedName>
</protein>
<name>A0ABP6P5M2_9ACTN</name>
<evidence type="ECO:0000313" key="2">
    <source>
        <dbReference type="Proteomes" id="UP001499924"/>
    </source>
</evidence>
<evidence type="ECO:0000313" key="1">
    <source>
        <dbReference type="EMBL" id="GAA3168134.1"/>
    </source>
</evidence>
<proteinExistence type="predicted"/>
<accession>A0ABP6P5M2</accession>
<comment type="caution">
    <text evidence="1">The sequence shown here is derived from an EMBL/GenBank/DDBJ whole genome shotgun (WGS) entry which is preliminary data.</text>
</comment>
<gene>
    <name evidence="1" type="ORF">GCM10010531_21170</name>
</gene>
<dbReference type="SUPFAM" id="SSF53756">
    <property type="entry name" value="UDP-Glycosyltransferase/glycogen phosphorylase"/>
    <property type="match status" value="1"/>
</dbReference>
<dbReference type="Gene3D" id="3.40.50.2000">
    <property type="entry name" value="Glycogen Phosphorylase B"/>
    <property type="match status" value="1"/>
</dbReference>
<dbReference type="RefSeq" id="WP_344688810.1">
    <property type="nucleotide sequence ID" value="NZ_BAAAVV010000004.1"/>
</dbReference>